<dbReference type="Pfam" id="PF01408">
    <property type="entry name" value="GFO_IDH_MocA"/>
    <property type="match status" value="1"/>
</dbReference>
<dbReference type="InterPro" id="IPR000683">
    <property type="entry name" value="Gfo/Idh/MocA-like_OxRdtase_N"/>
</dbReference>
<dbReference type="GO" id="GO:0000166">
    <property type="term" value="F:nucleotide binding"/>
    <property type="evidence" value="ECO:0007669"/>
    <property type="project" value="InterPro"/>
</dbReference>
<evidence type="ECO:0000313" key="5">
    <source>
        <dbReference type="Proteomes" id="UP000183766"/>
    </source>
</evidence>
<feature type="domain" description="GFO/IDH/MocA-like oxidoreductase" evidence="3">
    <location>
        <begin position="188"/>
        <end position="314"/>
    </location>
</feature>
<dbReference type="Proteomes" id="UP000183766">
    <property type="component" value="Unassembled WGS sequence"/>
</dbReference>
<keyword evidence="1" id="KW-1133">Transmembrane helix</keyword>
<evidence type="ECO:0000259" key="3">
    <source>
        <dbReference type="Pfam" id="PF22725"/>
    </source>
</evidence>
<accession>A0A1I4VG02</accession>
<organism evidence="4 5">
    <name type="scientific">Bacteroides xylanisolvens</name>
    <dbReference type="NCBI Taxonomy" id="371601"/>
    <lineage>
        <taxon>Bacteria</taxon>
        <taxon>Pseudomonadati</taxon>
        <taxon>Bacteroidota</taxon>
        <taxon>Bacteroidia</taxon>
        <taxon>Bacteroidales</taxon>
        <taxon>Bacteroidaceae</taxon>
        <taxon>Bacteroides</taxon>
    </lineage>
</organism>
<reference evidence="4 5" key="1">
    <citation type="submission" date="2016-10" db="EMBL/GenBank/DDBJ databases">
        <authorList>
            <person name="de Groot N.N."/>
        </authorList>
    </citation>
    <scope>NUCLEOTIDE SEQUENCE [LARGE SCALE GENOMIC DNA]</scope>
    <source>
        <strain evidence="4 5">NLAE-zl-C202</strain>
    </source>
</reference>
<dbReference type="Gene3D" id="3.40.50.720">
    <property type="entry name" value="NAD(P)-binding Rossmann-like Domain"/>
    <property type="match status" value="1"/>
</dbReference>
<evidence type="ECO:0000259" key="2">
    <source>
        <dbReference type="Pfam" id="PF01408"/>
    </source>
</evidence>
<dbReference type="SUPFAM" id="SSF51735">
    <property type="entry name" value="NAD(P)-binding Rossmann-fold domains"/>
    <property type="match status" value="1"/>
</dbReference>
<feature type="transmembrane region" description="Helical" evidence="1">
    <location>
        <begin position="20"/>
        <end position="40"/>
    </location>
</feature>
<dbReference type="AlphaFoldDB" id="A0A1I4VG02"/>
<dbReference type="Pfam" id="PF22725">
    <property type="entry name" value="GFO_IDH_MocA_C3"/>
    <property type="match status" value="1"/>
</dbReference>
<keyword evidence="1" id="KW-0472">Membrane</keyword>
<protein>
    <submittedName>
        <fullName evidence="4">Predicted dehydrogenase</fullName>
    </submittedName>
</protein>
<dbReference type="PANTHER" id="PTHR43818:SF12">
    <property type="entry name" value="NADH-DEPENDENT DEHYDROGENASE-RELATED"/>
    <property type="match status" value="1"/>
</dbReference>
<dbReference type="EMBL" id="FOUM01000016">
    <property type="protein sequence ID" value="SFN00108.1"/>
    <property type="molecule type" value="Genomic_DNA"/>
</dbReference>
<dbReference type="Gene3D" id="3.30.360.10">
    <property type="entry name" value="Dihydrodipicolinate Reductase, domain 2"/>
    <property type="match status" value="1"/>
</dbReference>
<dbReference type="InterPro" id="IPR050463">
    <property type="entry name" value="Gfo/Idh/MocA_oxidrdct_glycsds"/>
</dbReference>
<name>A0A1I4VG02_9BACE</name>
<evidence type="ECO:0000313" key="4">
    <source>
        <dbReference type="EMBL" id="SFN00108.1"/>
    </source>
</evidence>
<gene>
    <name evidence="4" type="ORF">SAMN05216250_11643</name>
</gene>
<dbReference type="InterPro" id="IPR036291">
    <property type="entry name" value="NAD(P)-bd_dom_sf"/>
</dbReference>
<keyword evidence="1" id="KW-0812">Transmembrane</keyword>
<sequence length="445" mass="50484">MTYNMKEHKEKGVDLGLRQFIKSLGYVAGGTALLATTPWLTSCTPEKLKEIKHEKARIALIGTGSRGQYHIHNLKEIPHAQIVAVCDNYAPNLQQALELCPDAKSYTDYRKLLESKDIDGVIISTPLNWHAPIVLDALAAGKHVFCEKAMARTLEECKAIYDAYQETNQVLYFCMQRMYDEKYIKGMQMIHSGLIGDVVGMRCHWFRNADWRRPVPSPELERKINWRLYKESSGGLMTELACHQLEVCNWAAKRIPVSIMGMGDIVYWKDGREVYDSVNVTYRYSDGTKIAYESLISNKFNGMEDQILGHKGTMEMAKGIYYLEEDHSTSGIRQLIDQVKDKVFAAIPTAGPSWRPETKMEYTPHFIIDGDIHVNSGLSMIGADKDGSDIILSSFCQSCITGEKAQNIVEEAYCSTVLCLLGNQAMDEQRHILFPNEYKIPYMKF</sequence>
<dbReference type="InterPro" id="IPR055170">
    <property type="entry name" value="GFO_IDH_MocA-like_dom"/>
</dbReference>
<dbReference type="PANTHER" id="PTHR43818">
    <property type="entry name" value="BCDNA.GH03377"/>
    <property type="match status" value="1"/>
</dbReference>
<proteinExistence type="predicted"/>
<feature type="domain" description="Gfo/Idh/MocA-like oxidoreductase N-terminal" evidence="2">
    <location>
        <begin position="57"/>
        <end position="171"/>
    </location>
</feature>
<evidence type="ECO:0000256" key="1">
    <source>
        <dbReference type="SAM" id="Phobius"/>
    </source>
</evidence>
<dbReference type="SUPFAM" id="SSF55347">
    <property type="entry name" value="Glyceraldehyde-3-phosphate dehydrogenase-like, C-terminal domain"/>
    <property type="match status" value="1"/>
</dbReference>